<sequence>MQRSLPPTNKKLRILLLGKTGNGKSRTGCTLLNDKKAFCHKLSPNSVTGACERQDRRVRDYTLTVVDTPGVFDTKQSIEEVFEKITQSMVLSPDGYHVVFIVLKYGQKFTEEEANAIVHLEKLFGEALFKFAIIVVTHADLYKNSREDGEAPGQLDYMMEIENKTFQRIFEKCWKRFIFCDNTAEDLKVEQGKLLDVAEKLVSKNASERYTNELFEIAANALRKIKEKQEQEKRAFERRQEELERDARRANELQLDLEEEERKNRCLQYEKEEADRYKRFMQQQFEVWRQEREEKSQKIEMLEAERQRENEGMLRRLEELQRRKEEDEKLTAQTIQALDAKANQTTKLEEKLTKTERELEKLNIMFEGERKSNEILRQEKEQSDQNTQAMQQQFQEFKRATEEEAKRKECLDALRQRENEERMEHLEEMRNALETRSSQYVEDYSVDGLVEMFRRLPKHEQQEVIDEVSPEVREKAIEAGACFPKDATCILADGDVLKMEYLQQGDEVQVVHPDGSLDYQRVFMFGHADPNAESPFLIFTTENKRQLSISPGHYLYVQSQDGKMAMVPARNVKVDDALCTYIPENGTTKISAVTEIRVEILQGLYNPHTKSGTIVVNGVLTSCYTEAFSPVWAHRLLQPMWFLYKLAPWINRIVSKDGMPVWLSFLDIVKSVWEKERLFAWK</sequence>
<keyword evidence="5" id="KW-0547">Nucleotide-binding</keyword>
<dbReference type="InterPro" id="IPR027417">
    <property type="entry name" value="P-loop_NTPase"/>
</dbReference>
<dbReference type="InterPro" id="IPR003587">
    <property type="entry name" value="Hint_dom_N"/>
</dbReference>
<proteinExistence type="inferred from homology"/>
<dbReference type="Proteomes" id="UP000085678">
    <property type="component" value="Unplaced"/>
</dbReference>
<keyword evidence="4" id="KW-0732">Signal</keyword>
<dbReference type="SMART" id="SM00305">
    <property type="entry name" value="HintC"/>
    <property type="match status" value="1"/>
</dbReference>
<evidence type="ECO:0000256" key="3">
    <source>
        <dbReference type="ARBA" id="ARBA00022473"/>
    </source>
</evidence>
<evidence type="ECO:0000256" key="6">
    <source>
        <dbReference type="SAM" id="Coils"/>
    </source>
</evidence>
<dbReference type="KEGG" id="lak:106173587"/>
<feature type="domain" description="AIG1-type G" evidence="7">
    <location>
        <begin position="9"/>
        <end position="219"/>
    </location>
</feature>
<evidence type="ECO:0000256" key="5">
    <source>
        <dbReference type="ARBA" id="ARBA00022741"/>
    </source>
</evidence>
<dbReference type="PANTHER" id="PTHR46706:SF12">
    <property type="entry name" value="PROTEIN QUA-1-RELATED"/>
    <property type="match status" value="1"/>
</dbReference>
<dbReference type="InterPro" id="IPR001767">
    <property type="entry name" value="Hedgehog_Hint"/>
</dbReference>
<organism evidence="8 9">
    <name type="scientific">Lingula anatina</name>
    <name type="common">Brachiopod</name>
    <name type="synonym">Lingula unguis</name>
    <dbReference type="NCBI Taxonomy" id="7574"/>
    <lineage>
        <taxon>Eukaryota</taxon>
        <taxon>Metazoa</taxon>
        <taxon>Spiralia</taxon>
        <taxon>Lophotrochozoa</taxon>
        <taxon>Brachiopoda</taxon>
        <taxon>Linguliformea</taxon>
        <taxon>Lingulata</taxon>
        <taxon>Lingulida</taxon>
        <taxon>Linguloidea</taxon>
        <taxon>Lingulidae</taxon>
        <taxon>Lingula</taxon>
    </lineage>
</organism>
<protein>
    <submittedName>
        <fullName evidence="9">Protein Spindly-like</fullName>
    </submittedName>
</protein>
<dbReference type="STRING" id="7574.A0A1S3JIL0"/>
<dbReference type="GeneID" id="106173587"/>
<dbReference type="PRINTS" id="PR00632">
    <property type="entry name" value="SONICHHOG"/>
</dbReference>
<evidence type="ECO:0000256" key="4">
    <source>
        <dbReference type="ARBA" id="ARBA00022729"/>
    </source>
</evidence>
<dbReference type="Pfam" id="PF01079">
    <property type="entry name" value="Hint"/>
    <property type="match status" value="1"/>
</dbReference>
<reference evidence="9" key="1">
    <citation type="submission" date="2025-08" db="UniProtKB">
        <authorList>
            <consortium name="RefSeq"/>
        </authorList>
    </citation>
    <scope>IDENTIFICATION</scope>
    <source>
        <tissue evidence="9">Gonads</tissue>
    </source>
</reference>
<dbReference type="GO" id="GO:0005576">
    <property type="term" value="C:extracellular region"/>
    <property type="evidence" value="ECO:0007669"/>
    <property type="project" value="UniProtKB-SubCell"/>
</dbReference>
<dbReference type="FunFam" id="3.40.50.300:FF:000840">
    <property type="entry name" value="Immune-associated nucleotide-binding protein 9"/>
    <property type="match status" value="1"/>
</dbReference>
<dbReference type="Gene3D" id="2.170.16.10">
    <property type="entry name" value="Hedgehog/Intein (Hint) domain"/>
    <property type="match status" value="1"/>
</dbReference>
<dbReference type="InterPro" id="IPR006703">
    <property type="entry name" value="G_AIG1"/>
</dbReference>
<dbReference type="InterPro" id="IPR001657">
    <property type="entry name" value="Hedgehog"/>
</dbReference>
<dbReference type="InterPro" id="IPR003586">
    <property type="entry name" value="Hint_dom_C"/>
</dbReference>
<evidence type="ECO:0000259" key="7">
    <source>
        <dbReference type="PROSITE" id="PS51720"/>
    </source>
</evidence>
<dbReference type="GO" id="GO:0005525">
    <property type="term" value="F:GTP binding"/>
    <property type="evidence" value="ECO:0007669"/>
    <property type="project" value="InterPro"/>
</dbReference>
<accession>A0A1S3JIL0</accession>
<dbReference type="PANTHER" id="PTHR46706">
    <property type="entry name" value="PROTEIN QUA-1-RELATED"/>
    <property type="match status" value="1"/>
</dbReference>
<evidence type="ECO:0000313" key="9">
    <source>
        <dbReference type="RefSeq" id="XP_013410208.1"/>
    </source>
</evidence>
<dbReference type="OrthoDB" id="6054784at2759"/>
<keyword evidence="3" id="KW-0217">Developmental protein</keyword>
<dbReference type="GO" id="GO:0007267">
    <property type="term" value="P:cell-cell signaling"/>
    <property type="evidence" value="ECO:0007669"/>
    <property type="project" value="InterPro"/>
</dbReference>
<dbReference type="PROSITE" id="PS51720">
    <property type="entry name" value="G_AIG1"/>
    <property type="match status" value="1"/>
</dbReference>
<dbReference type="SUPFAM" id="SSF51294">
    <property type="entry name" value="Hedgehog/intein (Hint) domain"/>
    <property type="match status" value="1"/>
</dbReference>
<feature type="coiled-coil region" evidence="6">
    <location>
        <begin position="212"/>
        <end position="443"/>
    </location>
</feature>
<keyword evidence="6" id="KW-0175">Coiled coil</keyword>
<gene>
    <name evidence="9" type="primary">LOC106173587</name>
</gene>
<dbReference type="InParanoid" id="A0A1S3JIL0"/>
<dbReference type="CDD" id="cd00081">
    <property type="entry name" value="Hint"/>
    <property type="match status" value="1"/>
</dbReference>
<name>A0A1S3JIL0_LINAN</name>
<dbReference type="AlphaFoldDB" id="A0A1S3JIL0"/>
<dbReference type="Gene3D" id="3.40.50.300">
    <property type="entry name" value="P-loop containing nucleotide triphosphate hydrolases"/>
    <property type="match status" value="1"/>
</dbReference>
<dbReference type="SUPFAM" id="SSF52540">
    <property type="entry name" value="P-loop containing nucleoside triphosphate hydrolases"/>
    <property type="match status" value="1"/>
</dbReference>
<dbReference type="SMART" id="SM00306">
    <property type="entry name" value="HintN"/>
    <property type="match status" value="1"/>
</dbReference>
<dbReference type="GO" id="GO:0016540">
    <property type="term" value="P:protein autoprocessing"/>
    <property type="evidence" value="ECO:0007669"/>
    <property type="project" value="InterPro"/>
</dbReference>
<evidence type="ECO:0000256" key="2">
    <source>
        <dbReference type="ARBA" id="ARBA00008535"/>
    </source>
</evidence>
<comment type="subcellular location">
    <subcellularLocation>
        <location evidence="1">Secreted</location>
        <location evidence="1">Extracellular space</location>
    </subcellularLocation>
</comment>
<comment type="similarity">
    <text evidence="2">Belongs to the TRAFAC class TrmE-Era-EngA-EngB-Septin-like GTPase superfamily. AIG1/Toc34/Toc159-like paraseptin GTPase family. IAN subfamily.</text>
</comment>
<evidence type="ECO:0000256" key="1">
    <source>
        <dbReference type="ARBA" id="ARBA00004239"/>
    </source>
</evidence>
<keyword evidence="8" id="KW-1185">Reference proteome</keyword>
<dbReference type="RefSeq" id="XP_013410208.1">
    <property type="nucleotide sequence ID" value="XM_013554754.1"/>
</dbReference>
<dbReference type="OMA" id="NDDCHIF"/>
<dbReference type="InterPro" id="IPR036844">
    <property type="entry name" value="Hint_dom_sf"/>
</dbReference>
<dbReference type="InterPro" id="IPR052140">
    <property type="entry name" value="Dev_Signal_Hedgehog-like"/>
</dbReference>
<evidence type="ECO:0000313" key="8">
    <source>
        <dbReference type="Proteomes" id="UP000085678"/>
    </source>
</evidence>
<dbReference type="Pfam" id="PF04548">
    <property type="entry name" value="AIG1"/>
    <property type="match status" value="1"/>
</dbReference>